<feature type="compositionally biased region" description="Basic residues" evidence="1">
    <location>
        <begin position="213"/>
        <end position="222"/>
    </location>
</feature>
<gene>
    <name evidence="2" type="ORF">SSOG_08324</name>
</gene>
<protein>
    <submittedName>
        <fullName evidence="2">Uncharacterized protein</fullName>
    </submittedName>
</protein>
<dbReference type="HOGENOM" id="CLU_1247760_0_0_11"/>
<feature type="region of interest" description="Disordered" evidence="1">
    <location>
        <begin position="107"/>
        <end position="222"/>
    </location>
</feature>
<keyword evidence="3" id="KW-1185">Reference proteome</keyword>
<feature type="compositionally biased region" description="Basic residues" evidence="1">
    <location>
        <begin position="179"/>
        <end position="204"/>
    </location>
</feature>
<evidence type="ECO:0000256" key="1">
    <source>
        <dbReference type="SAM" id="MobiDB-lite"/>
    </source>
</evidence>
<dbReference type="STRING" id="457427.SSOG_08324"/>
<dbReference type="AlphaFoldDB" id="D9WWI4"/>
<dbReference type="Proteomes" id="UP000003963">
    <property type="component" value="Unassembled WGS sequence"/>
</dbReference>
<dbReference type="EMBL" id="GG657754">
    <property type="protein sequence ID" value="EFL28610.1"/>
    <property type="molecule type" value="Genomic_DNA"/>
</dbReference>
<feature type="non-terminal residue" evidence="2">
    <location>
        <position position="222"/>
    </location>
</feature>
<proteinExistence type="predicted"/>
<sequence>MDAEKVDRELVRAWVDGWIVSRQASPPVEEEWGFSFDVALPRHVTRHVLPEADEALLVELMAAFPAPGTHLKVPLPPETVRPWLLPGWILDDPGFLMTVPLTPVPAPVPDGFRLRTWGPGRSDPRARRRRPGGLRRPGAGRDPAGRRHRRRGPGRDRGRPAPQGSGRPGHADVGERGGRGGRVHRGARRHARRPGAVHRARLAHRIPADRHHPPAGRRPRGV</sequence>
<accession>D9WWI4</accession>
<reference evidence="2 3" key="1">
    <citation type="submission" date="2009-02" db="EMBL/GenBank/DDBJ databases">
        <title>Annotation of Streptomyces hygroscopicus strain ATCC 53653.</title>
        <authorList>
            <consortium name="The Broad Institute Genome Sequencing Platform"/>
            <consortium name="Broad Institute Microbial Sequencing Center"/>
            <person name="Fischbach M."/>
            <person name="Godfrey P."/>
            <person name="Ward D."/>
            <person name="Young S."/>
            <person name="Zeng Q."/>
            <person name="Koehrsen M."/>
            <person name="Alvarado L."/>
            <person name="Berlin A.M."/>
            <person name="Bochicchio J."/>
            <person name="Borenstein D."/>
            <person name="Chapman S.B."/>
            <person name="Chen Z."/>
            <person name="Engels R."/>
            <person name="Freedman E."/>
            <person name="Gellesch M."/>
            <person name="Goldberg J."/>
            <person name="Griggs A."/>
            <person name="Gujja S."/>
            <person name="Heilman E.R."/>
            <person name="Heiman D.I."/>
            <person name="Hepburn T.A."/>
            <person name="Howarth C."/>
            <person name="Jen D."/>
            <person name="Larson L."/>
            <person name="Lewis B."/>
            <person name="Mehta T."/>
            <person name="Park D."/>
            <person name="Pearson M."/>
            <person name="Richards J."/>
            <person name="Roberts A."/>
            <person name="Saif S."/>
            <person name="Shea T.D."/>
            <person name="Shenoy N."/>
            <person name="Sisk P."/>
            <person name="Stolte C."/>
            <person name="Sykes S.N."/>
            <person name="Thomson T."/>
            <person name="Walk T."/>
            <person name="White J."/>
            <person name="Yandava C."/>
            <person name="Straight P."/>
            <person name="Clardy J."/>
            <person name="Hung D."/>
            <person name="Kolter R."/>
            <person name="Mekalanos J."/>
            <person name="Walker S."/>
            <person name="Walsh C.T."/>
            <person name="Wieland-Brown L.C."/>
            <person name="Haas B."/>
            <person name="Nusbaum C."/>
            <person name="Birren B."/>
        </authorList>
    </citation>
    <scope>NUCLEOTIDE SEQUENCE [LARGE SCALE GENOMIC DNA]</scope>
    <source>
        <strain evidence="2 3">ATCC 53653</strain>
    </source>
</reference>
<evidence type="ECO:0000313" key="3">
    <source>
        <dbReference type="Proteomes" id="UP000003963"/>
    </source>
</evidence>
<evidence type="ECO:0000313" key="2">
    <source>
        <dbReference type="EMBL" id="EFL28610.1"/>
    </source>
</evidence>
<organism evidence="2 3">
    <name type="scientific">Streptomyces himastatinicus ATCC 53653</name>
    <dbReference type="NCBI Taxonomy" id="457427"/>
    <lineage>
        <taxon>Bacteria</taxon>
        <taxon>Bacillati</taxon>
        <taxon>Actinomycetota</taxon>
        <taxon>Actinomycetes</taxon>
        <taxon>Kitasatosporales</taxon>
        <taxon>Streptomycetaceae</taxon>
        <taxon>Streptomyces</taxon>
        <taxon>Streptomyces violaceusniger group</taxon>
    </lineage>
</organism>
<feature type="compositionally biased region" description="Basic and acidic residues" evidence="1">
    <location>
        <begin position="169"/>
        <end position="178"/>
    </location>
</feature>
<name>D9WWI4_9ACTN</name>